<dbReference type="SMART" id="SM01100">
    <property type="entry name" value="CRAL_TRIO_N"/>
    <property type="match status" value="1"/>
</dbReference>
<feature type="domain" description="CRAL/TRIO N-terminal" evidence="2">
    <location>
        <begin position="85"/>
        <end position="110"/>
    </location>
</feature>
<dbReference type="OrthoDB" id="75724at2759"/>
<evidence type="ECO:0000313" key="3">
    <source>
        <dbReference type="EMBL" id="SAL99392.1"/>
    </source>
</evidence>
<dbReference type="InterPro" id="IPR036273">
    <property type="entry name" value="CRAL/TRIO_N_dom_sf"/>
</dbReference>
<dbReference type="Pfam" id="PF03765">
    <property type="entry name" value="CRAL_TRIO_N"/>
    <property type="match status" value="1"/>
</dbReference>
<evidence type="ECO:0000256" key="1">
    <source>
        <dbReference type="SAM" id="MobiDB-lite"/>
    </source>
</evidence>
<dbReference type="EMBL" id="LT552697">
    <property type="protein sequence ID" value="SAL99392.1"/>
    <property type="molecule type" value="Genomic_DNA"/>
</dbReference>
<feature type="compositionally biased region" description="Polar residues" evidence="1">
    <location>
        <begin position="7"/>
        <end position="34"/>
    </location>
</feature>
<evidence type="ECO:0000313" key="4">
    <source>
        <dbReference type="Proteomes" id="UP000078561"/>
    </source>
</evidence>
<dbReference type="Proteomes" id="UP000078561">
    <property type="component" value="Unassembled WGS sequence"/>
</dbReference>
<sequence length="150" mass="17786">MFRFKANANNKTMDTKSKGATTENKSDEPTTSQPIFAPPHHYQPVSAAALSDDQQEKLDRLQEHMNTMLLPPTHEYFDNEKRFLTAGTLNRYMRARKWDYEAARTMLENTVKWRREYRPDQLDPEYIKPEACSKRKGVKILETSRFRTWR</sequence>
<dbReference type="SUPFAM" id="SSF46938">
    <property type="entry name" value="CRAL/TRIO N-terminal domain"/>
    <property type="match status" value="1"/>
</dbReference>
<feature type="region of interest" description="Disordered" evidence="1">
    <location>
        <begin position="1"/>
        <end position="42"/>
    </location>
</feature>
<protein>
    <recommendedName>
        <fullName evidence="2">CRAL/TRIO N-terminal domain-containing protein</fullName>
    </recommendedName>
</protein>
<dbReference type="InterPro" id="IPR011074">
    <property type="entry name" value="CRAL/TRIO_N_dom"/>
</dbReference>
<dbReference type="AlphaFoldDB" id="A0A163JHI9"/>
<dbReference type="OMA" id="PTHEYFD"/>
<dbReference type="Gene3D" id="3.40.525.10">
    <property type="entry name" value="CRAL-TRIO lipid binding domain"/>
    <property type="match status" value="1"/>
</dbReference>
<accession>A0A163JHI9</accession>
<name>A0A163JHI9_ABSGL</name>
<dbReference type="InterPro" id="IPR052578">
    <property type="entry name" value="PI_Transfer_CRAL-TRIO"/>
</dbReference>
<gene>
    <name evidence="3" type="primary">ABSGL_05006.1 scaffold 6272</name>
</gene>
<organism evidence="3">
    <name type="scientific">Absidia glauca</name>
    <name type="common">Pin mould</name>
    <dbReference type="NCBI Taxonomy" id="4829"/>
    <lineage>
        <taxon>Eukaryota</taxon>
        <taxon>Fungi</taxon>
        <taxon>Fungi incertae sedis</taxon>
        <taxon>Mucoromycota</taxon>
        <taxon>Mucoromycotina</taxon>
        <taxon>Mucoromycetes</taxon>
        <taxon>Mucorales</taxon>
        <taxon>Cunninghamellaceae</taxon>
        <taxon>Absidia</taxon>
    </lineage>
</organism>
<dbReference type="InterPro" id="IPR036865">
    <property type="entry name" value="CRAL-TRIO_dom_sf"/>
</dbReference>
<reference evidence="3" key="1">
    <citation type="submission" date="2016-04" db="EMBL/GenBank/DDBJ databases">
        <authorList>
            <person name="Evans L.H."/>
            <person name="Alamgir A."/>
            <person name="Owens N."/>
            <person name="Weber N.D."/>
            <person name="Virtaneva K."/>
            <person name="Barbian K."/>
            <person name="Babar A."/>
            <person name="Rosenke K."/>
        </authorList>
    </citation>
    <scope>NUCLEOTIDE SEQUENCE [LARGE SCALE GENOMIC DNA]</scope>
    <source>
        <strain evidence="3">CBS 101.48</strain>
    </source>
</reference>
<evidence type="ECO:0000259" key="2">
    <source>
        <dbReference type="SMART" id="SM01100"/>
    </source>
</evidence>
<keyword evidence="4" id="KW-1185">Reference proteome</keyword>
<dbReference type="PANTHER" id="PTHR45824">
    <property type="entry name" value="GH16843P"/>
    <property type="match status" value="1"/>
</dbReference>
<proteinExistence type="predicted"/>
<dbReference type="STRING" id="4829.A0A163JHI9"/>
<dbReference type="InParanoid" id="A0A163JHI9"/>
<dbReference type="PANTHER" id="PTHR45824:SF29">
    <property type="entry name" value="GH16843P"/>
    <property type="match status" value="1"/>
</dbReference>
<dbReference type="GO" id="GO:0008526">
    <property type="term" value="F:phosphatidylinositol transfer activity"/>
    <property type="evidence" value="ECO:0007669"/>
    <property type="project" value="TreeGrafter"/>
</dbReference>